<feature type="transmembrane region" description="Helical" evidence="13">
    <location>
        <begin position="448"/>
        <end position="472"/>
    </location>
</feature>
<dbReference type="SUPFAM" id="SSF55486">
    <property type="entry name" value="Metalloproteases ('zincins'), catalytic domain"/>
    <property type="match status" value="1"/>
</dbReference>
<organism evidence="14">
    <name type="scientific">Notodromas monacha</name>
    <dbReference type="NCBI Taxonomy" id="399045"/>
    <lineage>
        <taxon>Eukaryota</taxon>
        <taxon>Metazoa</taxon>
        <taxon>Ecdysozoa</taxon>
        <taxon>Arthropoda</taxon>
        <taxon>Crustacea</taxon>
        <taxon>Oligostraca</taxon>
        <taxon>Ostracoda</taxon>
        <taxon>Podocopa</taxon>
        <taxon>Podocopida</taxon>
        <taxon>Cypridocopina</taxon>
        <taxon>Cypridoidea</taxon>
        <taxon>Cyprididae</taxon>
        <taxon>Notodromas</taxon>
    </lineage>
</organism>
<dbReference type="OrthoDB" id="10029630at2759"/>
<name>A0A7R9C118_9CRUS</name>
<feature type="binding site" evidence="9">
    <location>
        <position position="43"/>
    </location>
    <ligand>
        <name>Zn(2+)</name>
        <dbReference type="ChEBI" id="CHEBI:29105"/>
        <label>2</label>
        <note>catalytic</note>
    </ligand>
</feature>
<sequence>MCSSVNMQSLITAHHEMGHIQYYLQYVNIPPIFRRGANPGFHEAIGDTIALSVATPKYLKAIGLIEPDFELDEKSQLAFLLRMALEKVPFLPYSYILDLYRWKVFNGSIFTNELNAEWWKLAAEFQGIRPPVPRTEDDFDAGAKVHFVRGSPYIKYFVARFLQFDFHQTLCQVAEKFDPENETSLPLHDCEIFGSEAAGDKLRTLMSVGRSEHWPDILERMTGSREMSAKPLLNYFAPLRKYLQDYITRNKVIIGWNMSTDNETESEEDFTHVPEVTVVEFNQSGEMQQIPKKETFTDAQITLQNKTYLVKMAPTFHHLSIKAVEFLLAVTTFVFSFNLLTGSERPFERHLVSWSDVMLLITGPTSLISVAVYLLLGYALKNVRPTMQEVLVEFLILLALVGSAGVTLTLVFYPCWSVMERRTSMMRDDSNGSERKANICLTSDERMFAIGASVAAMATCVAILVDGLIICISINTSDYESKAQSHSTQGIQTEKRVDDEPASQGFYPED</sequence>
<dbReference type="PROSITE" id="PS52011">
    <property type="entry name" value="PEPTIDASE_M2"/>
    <property type="match status" value="1"/>
</dbReference>
<feature type="compositionally biased region" description="Polar residues" evidence="12">
    <location>
        <begin position="482"/>
        <end position="492"/>
    </location>
</feature>
<dbReference type="PRINTS" id="PR00791">
    <property type="entry name" value="PEPDIPTASEA"/>
</dbReference>
<dbReference type="GO" id="GO:0016020">
    <property type="term" value="C:membrane"/>
    <property type="evidence" value="ECO:0007669"/>
    <property type="project" value="InterPro"/>
</dbReference>
<feature type="disulfide bond" evidence="8">
    <location>
        <begin position="171"/>
        <end position="190"/>
    </location>
</feature>
<evidence type="ECO:0000256" key="8">
    <source>
        <dbReference type="PIRSR" id="PIRSR601548-4"/>
    </source>
</evidence>
<evidence type="ECO:0000256" key="11">
    <source>
        <dbReference type="RuleBase" id="RU361144"/>
    </source>
</evidence>
<keyword evidence="13" id="KW-0472">Membrane</keyword>
<evidence type="ECO:0000256" key="13">
    <source>
        <dbReference type="SAM" id="Phobius"/>
    </source>
</evidence>
<feature type="binding site" evidence="9">
    <location>
        <position position="19"/>
    </location>
    <ligand>
        <name>Zn(2+)</name>
        <dbReference type="ChEBI" id="CHEBI:29105"/>
        <label>2</label>
        <note>catalytic</note>
    </ligand>
</feature>
<evidence type="ECO:0000256" key="1">
    <source>
        <dbReference type="ARBA" id="ARBA00008139"/>
    </source>
</evidence>
<evidence type="ECO:0000256" key="9">
    <source>
        <dbReference type="PIRSR" id="PIRSR601548-8"/>
    </source>
</evidence>
<evidence type="ECO:0000256" key="10">
    <source>
        <dbReference type="PROSITE-ProRule" id="PRU01355"/>
    </source>
</evidence>
<keyword evidence="13" id="KW-1133">Transmembrane helix</keyword>
<dbReference type="GO" id="GO:0046872">
    <property type="term" value="F:metal ion binding"/>
    <property type="evidence" value="ECO:0007669"/>
    <property type="project" value="UniProtKB-KW"/>
</dbReference>
<evidence type="ECO:0000256" key="5">
    <source>
        <dbReference type="PIRSR" id="PIRSR601548-1"/>
    </source>
</evidence>
<feature type="transmembrane region" description="Helical" evidence="13">
    <location>
        <begin position="390"/>
        <end position="413"/>
    </location>
</feature>
<dbReference type="Proteomes" id="UP000678499">
    <property type="component" value="Unassembled WGS sequence"/>
</dbReference>
<dbReference type="PANTHER" id="PTHR10514">
    <property type="entry name" value="ANGIOTENSIN-CONVERTING ENZYME"/>
    <property type="match status" value="1"/>
</dbReference>
<feature type="active site" description="Proton donor 1" evidence="5">
    <location>
        <position position="146"/>
    </location>
</feature>
<evidence type="ECO:0000313" key="14">
    <source>
        <dbReference type="EMBL" id="CAD7284033.1"/>
    </source>
</evidence>
<dbReference type="EMBL" id="CAJPEX010006755">
    <property type="protein sequence ID" value="CAG0924185.1"/>
    <property type="molecule type" value="Genomic_DNA"/>
</dbReference>
<feature type="region of interest" description="Disordered" evidence="12">
    <location>
        <begin position="482"/>
        <end position="510"/>
    </location>
</feature>
<dbReference type="Pfam" id="PF01401">
    <property type="entry name" value="Peptidase_M2"/>
    <property type="match status" value="1"/>
</dbReference>
<dbReference type="GO" id="GO:0004180">
    <property type="term" value="F:carboxypeptidase activity"/>
    <property type="evidence" value="ECO:0007669"/>
    <property type="project" value="UniProtKB-KW"/>
</dbReference>
<dbReference type="PANTHER" id="PTHR10514:SF27">
    <property type="entry name" value="ANGIOTENSIN-CONVERTING ENZYME"/>
    <property type="match status" value="1"/>
</dbReference>
<comment type="caution">
    <text evidence="10">Lacks conserved residue(s) required for the propagation of feature annotation.</text>
</comment>
<accession>A0A7R9C118</accession>
<feature type="transmembrane region" description="Helical" evidence="13">
    <location>
        <begin position="357"/>
        <end position="378"/>
    </location>
</feature>
<dbReference type="CDD" id="cd06461">
    <property type="entry name" value="M2_ACE"/>
    <property type="match status" value="1"/>
</dbReference>
<feature type="active site" description="Proton donor 2" evidence="6">
    <location>
        <position position="146"/>
    </location>
</feature>
<evidence type="ECO:0000313" key="15">
    <source>
        <dbReference type="Proteomes" id="UP000678499"/>
    </source>
</evidence>
<dbReference type="EMBL" id="OA888792">
    <property type="protein sequence ID" value="CAD7284033.1"/>
    <property type="molecule type" value="Genomic_DNA"/>
</dbReference>
<evidence type="ECO:0000256" key="6">
    <source>
        <dbReference type="PIRSR" id="PIRSR601548-11"/>
    </source>
</evidence>
<keyword evidence="2" id="KW-0732">Signal</keyword>
<feature type="non-terminal residue" evidence="14">
    <location>
        <position position="510"/>
    </location>
</feature>
<keyword evidence="3 8" id="KW-1015">Disulfide bond</keyword>
<feature type="binding site" evidence="9">
    <location>
        <position position="15"/>
    </location>
    <ligand>
        <name>Zn(2+)</name>
        <dbReference type="ChEBI" id="CHEBI:29105"/>
        <label>2</label>
        <note>catalytic</note>
    </ligand>
</feature>
<proteinExistence type="inferred from homology"/>
<keyword evidence="15" id="KW-1185">Reference proteome</keyword>
<feature type="transmembrane region" description="Helical" evidence="13">
    <location>
        <begin position="319"/>
        <end position="337"/>
    </location>
</feature>
<protein>
    <recommendedName>
        <fullName evidence="11">Angiotensin-converting enzyme</fullName>
        <ecNumber evidence="11">3.4.-.-</ecNumber>
    </recommendedName>
</protein>
<keyword evidence="11" id="KW-0482">Metalloprotease</keyword>
<keyword evidence="4 11" id="KW-0325">Glycoprotein</keyword>
<feature type="active site" description="Proton acceptor 1" evidence="5">
    <location>
        <position position="16"/>
    </location>
</feature>
<dbReference type="Gene3D" id="1.10.1370.30">
    <property type="match status" value="1"/>
</dbReference>
<keyword evidence="7 11" id="KW-0479">Metal-binding</keyword>
<dbReference type="GO" id="GO:0008237">
    <property type="term" value="F:metallopeptidase activity"/>
    <property type="evidence" value="ECO:0007669"/>
    <property type="project" value="UniProtKB-KW"/>
</dbReference>
<evidence type="ECO:0000256" key="3">
    <source>
        <dbReference type="ARBA" id="ARBA00023157"/>
    </source>
</evidence>
<evidence type="ECO:0000256" key="4">
    <source>
        <dbReference type="ARBA" id="ARBA00023180"/>
    </source>
</evidence>
<dbReference type="EC" id="3.4.-.-" evidence="11"/>
<keyword evidence="11" id="KW-0645">Protease</keyword>
<dbReference type="AlphaFoldDB" id="A0A7R9C118"/>
<keyword evidence="13" id="KW-0812">Transmembrane</keyword>
<feature type="binding site" evidence="7">
    <location>
        <position position="43"/>
    </location>
    <ligand>
        <name>Zn(2+)</name>
        <dbReference type="ChEBI" id="CHEBI:29105"/>
        <label>1</label>
        <note>catalytic</note>
    </ligand>
</feature>
<keyword evidence="11" id="KW-0121">Carboxypeptidase</keyword>
<gene>
    <name evidence="14" type="ORF">NMOB1V02_LOCUS11641</name>
</gene>
<feature type="binding site" evidence="7">
    <location>
        <position position="15"/>
    </location>
    <ligand>
        <name>Zn(2+)</name>
        <dbReference type="ChEBI" id="CHEBI:29105"/>
        <label>1</label>
        <note>catalytic</note>
    </ligand>
</feature>
<dbReference type="GO" id="GO:0008241">
    <property type="term" value="F:peptidyl-dipeptidase activity"/>
    <property type="evidence" value="ECO:0007669"/>
    <property type="project" value="InterPro"/>
</dbReference>
<evidence type="ECO:0000256" key="12">
    <source>
        <dbReference type="SAM" id="MobiDB-lite"/>
    </source>
</evidence>
<feature type="active site" description="Proton acceptor 2" evidence="6">
    <location>
        <position position="16"/>
    </location>
</feature>
<keyword evidence="7 11" id="KW-0862">Zinc</keyword>
<dbReference type="InterPro" id="IPR001548">
    <property type="entry name" value="Peptidase_M2"/>
</dbReference>
<evidence type="ECO:0000256" key="7">
    <source>
        <dbReference type="PIRSR" id="PIRSR601548-3"/>
    </source>
</evidence>
<feature type="binding site" evidence="7">
    <location>
        <position position="19"/>
    </location>
    <ligand>
        <name>Zn(2+)</name>
        <dbReference type="ChEBI" id="CHEBI:29105"/>
        <label>1</label>
        <note>catalytic</note>
    </ligand>
</feature>
<comment type="cofactor">
    <cofactor evidence="11">
        <name>Zn(2+)</name>
        <dbReference type="ChEBI" id="CHEBI:29105"/>
    </cofactor>
    <text evidence="11">Binds 1 zinc ion per subunit.</text>
</comment>
<dbReference type="GO" id="GO:0006508">
    <property type="term" value="P:proteolysis"/>
    <property type="evidence" value="ECO:0007669"/>
    <property type="project" value="UniProtKB-KW"/>
</dbReference>
<comment type="similarity">
    <text evidence="1 10 11">Belongs to the peptidase M2 family.</text>
</comment>
<reference evidence="14" key="1">
    <citation type="submission" date="2020-11" db="EMBL/GenBank/DDBJ databases">
        <authorList>
            <person name="Tran Van P."/>
        </authorList>
    </citation>
    <scope>NUCLEOTIDE SEQUENCE</scope>
</reference>
<evidence type="ECO:0000256" key="2">
    <source>
        <dbReference type="ARBA" id="ARBA00022729"/>
    </source>
</evidence>
<keyword evidence="11" id="KW-0378">Hydrolase</keyword>